<feature type="domain" description="CPAF-like PDZ" evidence="4">
    <location>
        <begin position="154"/>
        <end position="262"/>
    </location>
</feature>
<sequence length="910" mass="99604">MQLHAYLVALGASLGAFRVVEAASANDEASSICGELMTQANLGGEDSYYFWAVDVQTCLSSVPFYADPALRFLEYYNTTLQFQSTLAYLKSPPGGYQQPSIDVVDIIHRIETNVTAGYYRNQYEFEVDLQKLVLAIHDAHVYLDVGITTPFVYGSPYSISSVSIDGKESPKPYLTEDIQQAQADGWTWTPSPISQINGRDAVEYLTDFASLNSIGYLESHAEWNALMGHPAQDIQGWPNVWQGATTFYPGDELTFTFENATAPLETFWIAYYTYPLSTGPIATSGDMYNFFALGLYPAIDGAPAKPASESNTVGKRDDTPTDSNDDVFLDTSGDDGNWSVESYGAYPEHPDVHQPDLQVSGGGIVTGYFLDELSTGVLSLPSFSQYGDYINNFTQSVQEFIDGVVSNNLSKIIIDLQQNSGGEVVLVLDTFLRFFPGREPFAGSRRRSHRLGNILGNATTTWWNTLDPENDDDIEDWELGMVDEWVITPRVNAETGKNFANWQEYAGPKHGHGDDFTLVERYNLSDPIFIYEMFGGNLPTDYLEDTDSMTVEHWDPKDVVLITDGLCSSACSMFVELMTRRGARTIAMGGRPASGPMQAASGSRGARAYSGSSLDADLAVAGIVDEAANKTLPNIPPNAKTRDPGLWSAAYFNLRDQIREDEFKSDEAVPLQFKYEAADCRLYYTLRNLYNMTQQWTDAHDAAWGDGSRCVAGSTGYSTTGQHDPVNKPPPVSELAEQHRPFPKDYTPPKTSPNGGGGSHPQFEPDVGGITDSVIDNTEPIVPCDQGRCGPNMKCMEVKVKCHKQSAAKPAPVMACLPTCHGPNTCNIWGGNMALTCQPYGSREYKGSTQLAATSVGGGGGGNRTQPAMAMPKQKMYSGLCRPTFGTKKLGGVRSRNTVLFSWRPVVMTS</sequence>
<evidence type="ECO:0000256" key="2">
    <source>
        <dbReference type="SAM" id="SignalP"/>
    </source>
</evidence>
<protein>
    <recommendedName>
        <fullName evidence="7">Tail specific protease domain-containing protein</fullName>
    </recommendedName>
</protein>
<proteinExistence type="predicted"/>
<feature type="region of interest" description="Disordered" evidence="1">
    <location>
        <begin position="715"/>
        <end position="769"/>
    </location>
</feature>
<dbReference type="InterPro" id="IPR056186">
    <property type="entry name" value="PDZ_CPAF-rel"/>
</dbReference>
<dbReference type="Pfam" id="PF03572">
    <property type="entry name" value="Peptidase_S41"/>
    <property type="match status" value="1"/>
</dbReference>
<dbReference type="EMBL" id="JAQQWN010000006">
    <property type="protein sequence ID" value="KAK8080773.1"/>
    <property type="molecule type" value="Genomic_DNA"/>
</dbReference>
<evidence type="ECO:0000259" key="3">
    <source>
        <dbReference type="Pfam" id="PF03572"/>
    </source>
</evidence>
<evidence type="ECO:0000313" key="6">
    <source>
        <dbReference type="Proteomes" id="UP001433268"/>
    </source>
</evidence>
<dbReference type="Gene3D" id="3.90.226.10">
    <property type="entry name" value="2-enoyl-CoA Hydratase, Chain A, domain 1"/>
    <property type="match status" value="1"/>
</dbReference>
<dbReference type="GeneID" id="92045966"/>
<evidence type="ECO:0000313" key="5">
    <source>
        <dbReference type="EMBL" id="KAK8080773.1"/>
    </source>
</evidence>
<dbReference type="Proteomes" id="UP001433268">
    <property type="component" value="Unassembled WGS sequence"/>
</dbReference>
<dbReference type="Pfam" id="PF23658">
    <property type="entry name" value="PDZ_CPAF_rel"/>
    <property type="match status" value="1"/>
</dbReference>
<evidence type="ECO:0000259" key="4">
    <source>
        <dbReference type="Pfam" id="PF23658"/>
    </source>
</evidence>
<dbReference type="InterPro" id="IPR005151">
    <property type="entry name" value="Tail-specific_protease"/>
</dbReference>
<reference evidence="5 6" key="1">
    <citation type="submission" date="2023-01" db="EMBL/GenBank/DDBJ databases">
        <title>Analysis of 21 Apiospora genomes using comparative genomics revels a genus with tremendous synthesis potential of carbohydrate active enzymes and secondary metabolites.</title>
        <authorList>
            <person name="Sorensen T."/>
        </authorList>
    </citation>
    <scope>NUCLEOTIDE SEQUENCE [LARGE SCALE GENOMIC DNA]</scope>
    <source>
        <strain evidence="5 6">CBS 114990</strain>
    </source>
</reference>
<feature type="chain" id="PRO_5046893781" description="Tail specific protease domain-containing protein" evidence="2">
    <location>
        <begin position="23"/>
        <end position="910"/>
    </location>
</feature>
<evidence type="ECO:0000256" key="1">
    <source>
        <dbReference type="SAM" id="MobiDB-lite"/>
    </source>
</evidence>
<keyword evidence="6" id="KW-1185">Reference proteome</keyword>
<evidence type="ECO:0008006" key="7">
    <source>
        <dbReference type="Google" id="ProtNLM"/>
    </source>
</evidence>
<comment type="caution">
    <text evidence="5">The sequence shown here is derived from an EMBL/GenBank/DDBJ whole genome shotgun (WGS) entry which is preliminary data.</text>
</comment>
<accession>A0ABR1WB95</accession>
<dbReference type="InterPro" id="IPR029045">
    <property type="entry name" value="ClpP/crotonase-like_dom_sf"/>
</dbReference>
<feature type="signal peptide" evidence="2">
    <location>
        <begin position="1"/>
        <end position="22"/>
    </location>
</feature>
<keyword evidence="2" id="KW-0732">Signal</keyword>
<dbReference type="SUPFAM" id="SSF52096">
    <property type="entry name" value="ClpP/crotonase"/>
    <property type="match status" value="1"/>
</dbReference>
<dbReference type="PANTHER" id="PTHR37049">
    <property type="entry name" value="PEPTIDASE S41 FAMILY PROTEIN"/>
    <property type="match status" value="1"/>
</dbReference>
<feature type="domain" description="Tail specific protease" evidence="3">
    <location>
        <begin position="375"/>
        <end position="589"/>
    </location>
</feature>
<gene>
    <name evidence="5" type="ORF">PG997_008591</name>
</gene>
<dbReference type="InterPro" id="IPR052766">
    <property type="entry name" value="S41A_metabolite_peptidase"/>
</dbReference>
<dbReference type="RefSeq" id="XP_066668248.1">
    <property type="nucleotide sequence ID" value="XM_066812906.1"/>
</dbReference>
<feature type="region of interest" description="Disordered" evidence="1">
    <location>
        <begin position="306"/>
        <end position="331"/>
    </location>
</feature>
<name>A0ABR1WB95_9PEZI</name>
<dbReference type="PANTHER" id="PTHR37049:SF5">
    <property type="entry name" value="TAIL SPECIFIC PROTEASE DOMAIN-CONTAINING PROTEIN"/>
    <property type="match status" value="1"/>
</dbReference>
<organism evidence="5 6">
    <name type="scientific">Apiospora hydei</name>
    <dbReference type="NCBI Taxonomy" id="1337664"/>
    <lineage>
        <taxon>Eukaryota</taxon>
        <taxon>Fungi</taxon>
        <taxon>Dikarya</taxon>
        <taxon>Ascomycota</taxon>
        <taxon>Pezizomycotina</taxon>
        <taxon>Sordariomycetes</taxon>
        <taxon>Xylariomycetidae</taxon>
        <taxon>Amphisphaeriales</taxon>
        <taxon>Apiosporaceae</taxon>
        <taxon>Apiospora</taxon>
    </lineage>
</organism>